<dbReference type="Proteomes" id="UP000752172">
    <property type="component" value="Unassembled WGS sequence"/>
</dbReference>
<gene>
    <name evidence="1" type="ORF">K8W20_24075</name>
</gene>
<sequence>MNRLLFHRYHPSAARVYLSTLTVAKARFPVVLWMNQTLRVCSQRDAGRAGLNEVTGTVRSYDWIRGDWLVELDEGTEEVFINRKDWRCTALSVGKRLRFQMVHRPKGIYAVPVRGHDRGGLGSE</sequence>
<dbReference type="EMBL" id="DYTS01000412">
    <property type="protein sequence ID" value="HJH21773.1"/>
    <property type="molecule type" value="Genomic_DNA"/>
</dbReference>
<dbReference type="RefSeq" id="WP_278918306.1">
    <property type="nucleotide sequence ID" value="NZ_DYTS01000412.1"/>
</dbReference>
<organism evidence="1 2">
    <name type="scientific">Pseudomonas lactis</name>
    <dbReference type="NCBI Taxonomy" id="1615674"/>
    <lineage>
        <taxon>Bacteria</taxon>
        <taxon>Pseudomonadati</taxon>
        <taxon>Pseudomonadota</taxon>
        <taxon>Gammaproteobacteria</taxon>
        <taxon>Pseudomonadales</taxon>
        <taxon>Pseudomonadaceae</taxon>
        <taxon>Pseudomonas</taxon>
    </lineage>
</organism>
<reference evidence="1" key="2">
    <citation type="submission" date="2021-09" db="EMBL/GenBank/DDBJ databases">
        <authorList>
            <person name="Gilroy R."/>
        </authorList>
    </citation>
    <scope>NUCLEOTIDE SEQUENCE</scope>
    <source>
        <strain evidence="1">ChiSjej2B20-17149</strain>
    </source>
</reference>
<evidence type="ECO:0000313" key="1">
    <source>
        <dbReference type="EMBL" id="HJH21773.1"/>
    </source>
</evidence>
<name>A0A921NLA8_9PSED</name>
<evidence type="ECO:0000313" key="2">
    <source>
        <dbReference type="Proteomes" id="UP000752172"/>
    </source>
</evidence>
<reference evidence="1" key="1">
    <citation type="journal article" date="2021" name="PeerJ">
        <title>Extensive microbial diversity within the chicken gut microbiome revealed by metagenomics and culture.</title>
        <authorList>
            <person name="Gilroy R."/>
            <person name="Ravi A."/>
            <person name="Getino M."/>
            <person name="Pursley I."/>
            <person name="Horton D.L."/>
            <person name="Alikhan N.F."/>
            <person name="Baker D."/>
            <person name="Gharbi K."/>
            <person name="Hall N."/>
            <person name="Watson M."/>
            <person name="Adriaenssens E.M."/>
            <person name="Foster-Nyarko E."/>
            <person name="Jarju S."/>
            <person name="Secka A."/>
            <person name="Antonio M."/>
            <person name="Oren A."/>
            <person name="Chaudhuri R.R."/>
            <person name="La Ragione R."/>
            <person name="Hildebrand F."/>
            <person name="Pallen M.J."/>
        </authorList>
    </citation>
    <scope>NUCLEOTIDE SEQUENCE</scope>
    <source>
        <strain evidence="1">ChiSjej2B20-17149</strain>
    </source>
</reference>
<comment type="caution">
    <text evidence="1">The sequence shown here is derived from an EMBL/GenBank/DDBJ whole genome shotgun (WGS) entry which is preliminary data.</text>
</comment>
<dbReference type="AlphaFoldDB" id="A0A921NLA8"/>
<proteinExistence type="predicted"/>
<evidence type="ECO:0008006" key="3">
    <source>
        <dbReference type="Google" id="ProtNLM"/>
    </source>
</evidence>
<accession>A0A921NLA8</accession>
<protein>
    <recommendedName>
        <fullName evidence="3">CSD domain-containing protein</fullName>
    </recommendedName>
</protein>